<dbReference type="EMBL" id="CP075546">
    <property type="protein sequence ID" value="QVV88153.1"/>
    <property type="molecule type" value="Genomic_DNA"/>
</dbReference>
<dbReference type="InterPro" id="IPR000014">
    <property type="entry name" value="PAS"/>
</dbReference>
<evidence type="ECO:0000313" key="10">
    <source>
        <dbReference type="Proteomes" id="UP000680656"/>
    </source>
</evidence>
<evidence type="ECO:0000256" key="1">
    <source>
        <dbReference type="ARBA" id="ARBA00000085"/>
    </source>
</evidence>
<evidence type="ECO:0000259" key="7">
    <source>
        <dbReference type="PROSITE" id="PS50112"/>
    </source>
</evidence>
<dbReference type="InterPro" id="IPR001610">
    <property type="entry name" value="PAC"/>
</dbReference>
<keyword evidence="6" id="KW-0812">Transmembrane</keyword>
<keyword evidence="5" id="KW-0418">Kinase</keyword>
<dbReference type="GO" id="GO:0006355">
    <property type="term" value="P:regulation of DNA-templated transcription"/>
    <property type="evidence" value="ECO:0007669"/>
    <property type="project" value="InterPro"/>
</dbReference>
<dbReference type="SMART" id="SM00086">
    <property type="entry name" value="PAC"/>
    <property type="match status" value="3"/>
</dbReference>
<dbReference type="RefSeq" id="WP_214418970.1">
    <property type="nucleotide sequence ID" value="NZ_CP075546.1"/>
</dbReference>
<dbReference type="GeneID" id="65098023"/>
<dbReference type="CDD" id="cd00130">
    <property type="entry name" value="PAS"/>
    <property type="match status" value="3"/>
</dbReference>
<dbReference type="InterPro" id="IPR007892">
    <property type="entry name" value="CHASE4"/>
</dbReference>
<evidence type="ECO:0000259" key="8">
    <source>
        <dbReference type="PROSITE" id="PS50113"/>
    </source>
</evidence>
<evidence type="ECO:0000256" key="4">
    <source>
        <dbReference type="ARBA" id="ARBA00022679"/>
    </source>
</evidence>
<dbReference type="AlphaFoldDB" id="A0A8E7EGD6"/>
<reference evidence="9 10" key="1">
    <citation type="submission" date="2021-05" db="EMBL/GenBank/DDBJ databases">
        <title>A novel Methanospirillum isolate from a pyrite-forming mixed culture.</title>
        <authorList>
            <person name="Bunk B."/>
            <person name="Sproer C."/>
            <person name="Spring S."/>
            <person name="Pester M."/>
        </authorList>
    </citation>
    <scope>NUCLEOTIDE SEQUENCE [LARGE SCALE GENOMIC DNA]</scope>
    <source>
        <strain evidence="9 10">J.3.6.1-F.2.7.3</strain>
    </source>
</reference>
<comment type="catalytic activity">
    <reaction evidence="1">
        <text>ATP + protein L-histidine = ADP + protein N-phospho-L-histidine.</text>
        <dbReference type="EC" id="2.7.13.3"/>
    </reaction>
</comment>
<name>A0A8E7EGD6_9EURY</name>
<dbReference type="InterPro" id="IPR013655">
    <property type="entry name" value="PAS_fold_3"/>
</dbReference>
<dbReference type="PANTHER" id="PTHR43304">
    <property type="entry name" value="PHYTOCHROME-LIKE PROTEIN CPH1"/>
    <property type="match status" value="1"/>
</dbReference>
<accession>A0A8E7EGD6</accession>
<organism evidence="9 10">
    <name type="scientific">Methanospirillum purgamenti</name>
    <dbReference type="NCBI Taxonomy" id="2834276"/>
    <lineage>
        <taxon>Archaea</taxon>
        <taxon>Methanobacteriati</taxon>
        <taxon>Methanobacteriota</taxon>
        <taxon>Stenosarchaea group</taxon>
        <taxon>Methanomicrobia</taxon>
        <taxon>Methanomicrobiales</taxon>
        <taxon>Methanospirillaceae</taxon>
        <taxon>Methanospirillum</taxon>
    </lineage>
</organism>
<dbReference type="Gene3D" id="2.10.70.100">
    <property type="match status" value="1"/>
</dbReference>
<dbReference type="Proteomes" id="UP000680656">
    <property type="component" value="Chromosome"/>
</dbReference>
<evidence type="ECO:0000313" key="9">
    <source>
        <dbReference type="EMBL" id="QVV88153.1"/>
    </source>
</evidence>
<dbReference type="Gene3D" id="3.30.450.20">
    <property type="entry name" value="PAS domain"/>
    <property type="match status" value="5"/>
</dbReference>
<proteinExistence type="predicted"/>
<evidence type="ECO:0000256" key="3">
    <source>
        <dbReference type="ARBA" id="ARBA00022553"/>
    </source>
</evidence>
<keyword evidence="3" id="KW-0597">Phosphoprotein</keyword>
<dbReference type="PROSITE" id="PS50113">
    <property type="entry name" value="PAC"/>
    <property type="match status" value="2"/>
</dbReference>
<evidence type="ECO:0000256" key="6">
    <source>
        <dbReference type="SAM" id="Phobius"/>
    </source>
</evidence>
<dbReference type="EC" id="2.7.13.3" evidence="2"/>
<dbReference type="SMART" id="SM00091">
    <property type="entry name" value="PAS"/>
    <property type="match status" value="5"/>
</dbReference>
<dbReference type="Pfam" id="PF08447">
    <property type="entry name" value="PAS_3"/>
    <property type="match status" value="1"/>
</dbReference>
<gene>
    <name evidence="9" type="ORF">KHC33_12525</name>
</gene>
<evidence type="ECO:0000256" key="2">
    <source>
        <dbReference type="ARBA" id="ARBA00012438"/>
    </source>
</evidence>
<feature type="domain" description="PAS" evidence="7">
    <location>
        <begin position="320"/>
        <end position="358"/>
    </location>
</feature>
<feature type="domain" description="PAS" evidence="7">
    <location>
        <begin position="445"/>
        <end position="486"/>
    </location>
</feature>
<dbReference type="GO" id="GO:0004673">
    <property type="term" value="F:protein histidine kinase activity"/>
    <property type="evidence" value="ECO:0007669"/>
    <property type="project" value="UniProtKB-EC"/>
</dbReference>
<dbReference type="InterPro" id="IPR052162">
    <property type="entry name" value="Sensor_kinase/Photoreceptor"/>
</dbReference>
<keyword evidence="4" id="KW-0808">Transferase</keyword>
<dbReference type="Pfam" id="PF13426">
    <property type="entry name" value="PAS_9"/>
    <property type="match status" value="1"/>
</dbReference>
<sequence length="1043" mass="119567">MKDGGQQDLKKINSVLLVALFVIILCFSVISVFLTFFILDAYQSFEINDMTSRMNHFSENLNNSFRNIERTVYDYSVWDDMALFSEGKYNDFPEHGLSSESFQAMDIDIVGIFDTYGHSLFLEDYSVQKSGRYLYRPELETYFNTSCPLYDPELEESGNMHHLVFHTKNLSGILVSNQITYHSKPKQGSGHVVLGRYFNQTYLNELSVFLNQPVQLVDVSETESIFSKSTILNGQPSIAVHIENESTISGYLRVIDPISLEYTTFKITYPRSIYQEGFSALSSYLLLIIGLMGVFVVLTVLGIRYYFRHADSSAKLAKERDYSYQKIIEEIEDAYFKTTPEGRIQFVSPSTAKMLGYSDASELVGRYIFEMYQNPDDRNKLSMLLFSKEELRDQPVVLKRKDGSLIFISANVHLIYDEHHNVIGIEGIAHDNTDNLLIKKATQENESFYRLIFESANIGLFQTNSQGGVLLVNPALASMLGYISPEEMREEITDLVQDLHLDPDEYAMLVNLLNIHGEVRNMEFSLKKADGTPIWLNCNVVAIKDIYEKTATYFGTAIDISEKKIIELELIESRQKFQSLFYFSPVAIIVYTNRGEMVDLNSTAISLFGLSEHSIPESYPPFYLEYLTSSQTEDLEAGKVVSMDIKMDFSLLRSKFEVPATITGIGYFNMIITPVPNKESGEGWLFVLITDITKRKIAEIARNIAIGRLKEAEKIASLGHWDLDHRTNSLYWSESVYQIFEKSPFDFTPSYSSFLSLVHPGDRTMVDNAFWSHVHNHEPFDVVHRILLSDNRIKYVREVSKTDYYPDGTPQKSVGIIHDITSIKFSELALRESELKYRQMFANVSLGLVLFEFTPEGIPGIIIDANPKAEEMIHKSLNEILEMKGEIRSFIPFCDTIHISDLKVSSSDICAFESDLNRDDNKNLIVHVIMDIYRLADKVVGLAIIEDITEKRHYEEERVNLIAQIEKNLAELAILNDGIRNPLTIITMVANELENETLFSVLHQVQIIDELVSQLDKRWLESDKILRYLQKYHNVHYKKDIER</sequence>
<dbReference type="PROSITE" id="PS50112">
    <property type="entry name" value="PAS"/>
    <property type="match status" value="2"/>
</dbReference>
<dbReference type="Pfam" id="PF05228">
    <property type="entry name" value="CHASE4"/>
    <property type="match status" value="1"/>
</dbReference>
<protein>
    <recommendedName>
        <fullName evidence="2">histidine kinase</fullName>
        <ecNumber evidence="2">2.7.13.3</ecNumber>
    </recommendedName>
</protein>
<dbReference type="NCBIfam" id="TIGR00229">
    <property type="entry name" value="sensory_box"/>
    <property type="match status" value="2"/>
</dbReference>
<dbReference type="Pfam" id="PF00989">
    <property type="entry name" value="PAS"/>
    <property type="match status" value="2"/>
</dbReference>
<dbReference type="Pfam" id="PF13188">
    <property type="entry name" value="PAS_8"/>
    <property type="match status" value="1"/>
</dbReference>
<feature type="transmembrane region" description="Helical" evidence="6">
    <location>
        <begin position="12"/>
        <end position="39"/>
    </location>
</feature>
<keyword evidence="6" id="KW-1133">Transmembrane helix</keyword>
<dbReference type="KEGG" id="mrtj:KHC33_12525"/>
<dbReference type="InterPro" id="IPR035965">
    <property type="entry name" value="PAS-like_dom_sf"/>
</dbReference>
<feature type="domain" description="PAC" evidence="8">
    <location>
        <begin position="392"/>
        <end position="444"/>
    </location>
</feature>
<dbReference type="PANTHER" id="PTHR43304:SF1">
    <property type="entry name" value="PAC DOMAIN-CONTAINING PROTEIN"/>
    <property type="match status" value="1"/>
</dbReference>
<feature type="domain" description="PAC" evidence="8">
    <location>
        <begin position="520"/>
        <end position="572"/>
    </location>
</feature>
<keyword evidence="6" id="KW-0472">Membrane</keyword>
<dbReference type="InterPro" id="IPR013767">
    <property type="entry name" value="PAS_fold"/>
</dbReference>
<feature type="transmembrane region" description="Helical" evidence="6">
    <location>
        <begin position="284"/>
        <end position="307"/>
    </location>
</feature>
<dbReference type="SUPFAM" id="SSF55785">
    <property type="entry name" value="PYP-like sensor domain (PAS domain)"/>
    <property type="match status" value="5"/>
</dbReference>
<evidence type="ECO:0000256" key="5">
    <source>
        <dbReference type="ARBA" id="ARBA00022777"/>
    </source>
</evidence>
<keyword evidence="10" id="KW-1185">Reference proteome</keyword>
<dbReference type="InterPro" id="IPR000700">
    <property type="entry name" value="PAS-assoc_C"/>
</dbReference>